<feature type="chain" id="PRO_5021231283" evidence="1">
    <location>
        <begin position="35"/>
        <end position="233"/>
    </location>
</feature>
<gene>
    <name evidence="2" type="ORF">ZRA01_01710</name>
</gene>
<evidence type="ECO:0000256" key="1">
    <source>
        <dbReference type="SAM" id="SignalP"/>
    </source>
</evidence>
<proteinExistence type="predicted"/>
<keyword evidence="3" id="KW-1185">Reference proteome</keyword>
<name>A0A4Y4CMM4_ZOORA</name>
<keyword evidence="1" id="KW-0732">Signal</keyword>
<feature type="signal peptide" evidence="1">
    <location>
        <begin position="1"/>
        <end position="34"/>
    </location>
</feature>
<dbReference type="AlphaFoldDB" id="A0A4Y4CMM4"/>
<protein>
    <submittedName>
        <fullName evidence="2">Uncharacterized protein</fullName>
    </submittedName>
</protein>
<accession>A0A4Y4CMM4</accession>
<sequence>MPHYSPTPIPMTLKKVLLALAAPICLMHAPTAAAQALSQGEQLTLCTYTGQALGRSITDSLKLKSLGVVTNTSPPCASLASAIGAGMLTPGPHEHTLSVTALGTDDDVRPIVESFRENDAIALVFGGKASAEDTYALTRSLLSELARRHYTGVLFFNPRVWRPRLLARVADDDPVVAAYLAAKSNMYAASIDVSRGKARLHQVHVRDGEQTLSRTVDTIAMHKAWLALAKRSM</sequence>
<dbReference type="EMBL" id="BJNV01000003">
    <property type="protein sequence ID" value="GEC94098.1"/>
    <property type="molecule type" value="Genomic_DNA"/>
</dbReference>
<organism evidence="2 3">
    <name type="scientific">Zoogloea ramigera</name>
    <dbReference type="NCBI Taxonomy" id="350"/>
    <lineage>
        <taxon>Bacteria</taxon>
        <taxon>Pseudomonadati</taxon>
        <taxon>Pseudomonadota</taxon>
        <taxon>Betaproteobacteria</taxon>
        <taxon>Rhodocyclales</taxon>
        <taxon>Zoogloeaceae</taxon>
        <taxon>Zoogloea</taxon>
    </lineage>
</organism>
<dbReference type="Proteomes" id="UP000318422">
    <property type="component" value="Unassembled WGS sequence"/>
</dbReference>
<reference evidence="2 3" key="1">
    <citation type="submission" date="2019-06" db="EMBL/GenBank/DDBJ databases">
        <title>Whole genome shotgun sequence of Zoogloea ramigera NBRC 15342.</title>
        <authorList>
            <person name="Hosoyama A."/>
            <person name="Uohara A."/>
            <person name="Ohji S."/>
            <person name="Ichikawa N."/>
        </authorList>
    </citation>
    <scope>NUCLEOTIDE SEQUENCE [LARGE SCALE GENOMIC DNA]</scope>
    <source>
        <strain evidence="2 3">NBRC 15342</strain>
    </source>
</reference>
<comment type="caution">
    <text evidence="2">The sequence shown here is derived from an EMBL/GenBank/DDBJ whole genome shotgun (WGS) entry which is preliminary data.</text>
</comment>
<evidence type="ECO:0000313" key="3">
    <source>
        <dbReference type="Proteomes" id="UP000318422"/>
    </source>
</evidence>
<evidence type="ECO:0000313" key="2">
    <source>
        <dbReference type="EMBL" id="GEC94098.1"/>
    </source>
</evidence>